<dbReference type="InterPro" id="IPR049192">
    <property type="entry name" value="DUF4246_C"/>
</dbReference>
<feature type="domain" description="DUF4246" evidence="1">
    <location>
        <begin position="97"/>
        <end position="170"/>
    </location>
</feature>
<feature type="domain" description="DUF4246" evidence="2">
    <location>
        <begin position="10"/>
        <end position="81"/>
    </location>
</feature>
<dbReference type="AlphaFoldDB" id="R1EG48"/>
<dbReference type="EMBL" id="KB916452">
    <property type="protein sequence ID" value="EOD46472.1"/>
    <property type="molecule type" value="Genomic_DNA"/>
</dbReference>
<gene>
    <name evidence="3" type="ORF">UCRNP2_6820</name>
</gene>
<accession>R1EG48</accession>
<dbReference type="OrthoDB" id="415532at2759"/>
<protein>
    <submittedName>
        <fullName evidence="3">Putative duf1665 domain containing protein</fullName>
    </submittedName>
</protein>
<feature type="domain" description="DUF4246" evidence="1">
    <location>
        <begin position="177"/>
        <end position="383"/>
    </location>
</feature>
<evidence type="ECO:0000313" key="4">
    <source>
        <dbReference type="Proteomes" id="UP000013521"/>
    </source>
</evidence>
<organism evidence="3 4">
    <name type="scientific">Botryosphaeria parva (strain UCR-NP2)</name>
    <name type="common">Grapevine canker fungus</name>
    <name type="synonym">Neofusicoccum parvum</name>
    <dbReference type="NCBI Taxonomy" id="1287680"/>
    <lineage>
        <taxon>Eukaryota</taxon>
        <taxon>Fungi</taxon>
        <taxon>Dikarya</taxon>
        <taxon>Ascomycota</taxon>
        <taxon>Pezizomycotina</taxon>
        <taxon>Dothideomycetes</taxon>
        <taxon>Dothideomycetes incertae sedis</taxon>
        <taxon>Botryosphaeriales</taxon>
        <taxon>Botryosphaeriaceae</taxon>
        <taxon>Neofusicoccum</taxon>
    </lineage>
</organism>
<reference evidence="4" key="1">
    <citation type="journal article" date="2013" name="Genome Announc.">
        <title>Draft genome sequence of Neofusicoccum parvum isolate UCR-NP2, a fungal vascular pathogen associated with grapevine cankers.</title>
        <authorList>
            <person name="Blanco-Ulate B."/>
            <person name="Rolshausen P."/>
            <person name="Cantu D."/>
        </authorList>
    </citation>
    <scope>NUCLEOTIDE SEQUENCE [LARGE SCALE GENOMIC DNA]</scope>
    <source>
        <strain evidence="4">UCR-NP2</strain>
    </source>
</reference>
<name>R1EG48_BOTPV</name>
<dbReference type="PANTHER" id="PTHR33119">
    <property type="entry name" value="IFI3P"/>
    <property type="match status" value="1"/>
</dbReference>
<dbReference type="STRING" id="1287680.R1EG48"/>
<dbReference type="Pfam" id="PF21666">
    <property type="entry name" value="DUF4246_N"/>
    <property type="match status" value="1"/>
</dbReference>
<evidence type="ECO:0000259" key="1">
    <source>
        <dbReference type="Pfam" id="PF14033"/>
    </source>
</evidence>
<dbReference type="PANTHER" id="PTHR33119:SF1">
    <property type="entry name" value="FE2OG DIOXYGENASE DOMAIN-CONTAINING PROTEIN"/>
    <property type="match status" value="1"/>
</dbReference>
<dbReference type="Proteomes" id="UP000013521">
    <property type="component" value="Unassembled WGS sequence"/>
</dbReference>
<evidence type="ECO:0000313" key="3">
    <source>
        <dbReference type="EMBL" id="EOD46472.1"/>
    </source>
</evidence>
<dbReference type="OMA" id="WHIAGRM"/>
<dbReference type="InterPro" id="IPR049207">
    <property type="entry name" value="DUF4246_N"/>
</dbReference>
<dbReference type="HOGENOM" id="CLU_012066_2_1_1"/>
<dbReference type="Pfam" id="PF14033">
    <property type="entry name" value="DUF4246"/>
    <property type="match status" value="2"/>
</dbReference>
<sequence length="447" mass="51543">MAQSNTRITLPGFGLPVDTLLDWSRENNSERFPHAIADFFASDGVTVRERRMLDFITLITDKPEWHRKVFDDQIVSKWKSEACRYDQTSQDDFLSNPMFDYCMSELREKAATYEEKGLVAVMDAEATVVKSDSAVPESLRQSLLKGVRPLEDVPDRYKDWHPGSDEEMDDREWAEEHGFGDDYRDWWEGNRVLEQPEPGSFKPLSETLQAPGARAIDLKSDFKASGLQVIFKLANIHLTPEKPEYSASNWHVEGALNEHICATAIYYYDSENVTDSFLGFRQSVDAEAMVMRPQQNEWSSALEFYGIENEAATIQDLGRVLTRQGRLLAFPNVMQHQVQPFRLADPTKPGHRKILAMFLVDPHVPILSTANVPPQRKDWWAEEVRKVDRFAALPEELFQNIIDSVEDFPFSWGEALEMRERLMEERGRVTDDVNQAMEEDTFFFCEH</sequence>
<dbReference type="KEGG" id="npa:UCRNP2_6820"/>
<dbReference type="eggNOG" id="ENOG502QQIE">
    <property type="taxonomic scope" value="Eukaryota"/>
</dbReference>
<dbReference type="InterPro" id="IPR025340">
    <property type="entry name" value="DUF4246"/>
</dbReference>
<proteinExistence type="predicted"/>
<evidence type="ECO:0000259" key="2">
    <source>
        <dbReference type="Pfam" id="PF21666"/>
    </source>
</evidence>